<keyword evidence="4" id="KW-0560">Oxidoreductase</keyword>
<dbReference type="Proteomes" id="UP000305109">
    <property type="component" value="Unassembled WGS sequence"/>
</dbReference>
<name>A0ABY2RK94_9NOCA</name>
<keyword evidence="5" id="KW-0408">Iron</keyword>
<protein>
    <submittedName>
        <fullName evidence="9">Dyp-type peroxidase</fullName>
    </submittedName>
</protein>
<reference evidence="9 10" key="1">
    <citation type="submission" date="2019-04" db="EMBL/GenBank/DDBJ databases">
        <title>Rhodococcus oryzae sp. nov., a novel actinomycete isolated from rhizosphere soil of rice (Oryza sativa L.).</title>
        <authorList>
            <person name="Li C."/>
        </authorList>
    </citation>
    <scope>NUCLEOTIDE SEQUENCE [LARGE SCALE GENOMIC DNA]</scope>
    <source>
        <strain evidence="9 10">NEAU-CX67</strain>
    </source>
</reference>
<dbReference type="InterPro" id="IPR048327">
    <property type="entry name" value="Dyp_perox_N"/>
</dbReference>
<accession>A0ABY2RK94</accession>
<dbReference type="Pfam" id="PF04261">
    <property type="entry name" value="Dyp_perox_N"/>
    <property type="match status" value="1"/>
</dbReference>
<dbReference type="InterPro" id="IPR048328">
    <property type="entry name" value="Dyp_perox_C"/>
</dbReference>
<evidence type="ECO:0000313" key="9">
    <source>
        <dbReference type="EMBL" id="TJZ76664.1"/>
    </source>
</evidence>
<evidence type="ECO:0000256" key="4">
    <source>
        <dbReference type="ARBA" id="ARBA00023002"/>
    </source>
</evidence>
<keyword evidence="2 9" id="KW-0575">Peroxidase</keyword>
<evidence type="ECO:0000256" key="1">
    <source>
        <dbReference type="ARBA" id="ARBA00001970"/>
    </source>
</evidence>
<evidence type="ECO:0000256" key="2">
    <source>
        <dbReference type="ARBA" id="ARBA00022559"/>
    </source>
</evidence>
<dbReference type="PANTHER" id="PTHR30521">
    <property type="entry name" value="DEFERROCHELATASE/PEROXIDASE"/>
    <property type="match status" value="1"/>
</dbReference>
<comment type="similarity">
    <text evidence="6">Belongs to the DyP-type peroxidase family.</text>
</comment>
<proteinExistence type="inferred from homology"/>
<evidence type="ECO:0000313" key="10">
    <source>
        <dbReference type="Proteomes" id="UP000305109"/>
    </source>
</evidence>
<sequence>MPESPHPPRAPESQTVTNPLSPAAIFLVATVDAGGEALTRSLLADAAGLRRAVGLRVPGSGLELIVSIGSDAWDRLFAGPRPAQLHPFPALRGGKHQAPSTPGDLLFHIRAMSLDACFELAHQIAKRLAGAATVVDEVHGFQYFENRDLIGFVDGTENPSGRGAVAAVTVGDEDPVFAGGSYVHVQKYLHDMSAWEALPVPEQEKVIGRTKLEDIEMSADDKPANSHVALNAIKDEDGGSLEILRANMPFGRVGDGEMGTYFIGYCRTPAITERMLANMFLGDPPGNHDRLLDFSVPVTGSAFFTPSADFFDALPAQPSMIPAAGPPTR</sequence>
<feature type="domain" description="Dyp-type peroxidase N-terminal" evidence="7">
    <location>
        <begin position="14"/>
        <end position="142"/>
    </location>
</feature>
<evidence type="ECO:0000256" key="6">
    <source>
        <dbReference type="ARBA" id="ARBA00025737"/>
    </source>
</evidence>
<dbReference type="GO" id="GO:0004601">
    <property type="term" value="F:peroxidase activity"/>
    <property type="evidence" value="ECO:0007669"/>
    <property type="project" value="UniProtKB-KW"/>
</dbReference>
<evidence type="ECO:0000256" key="3">
    <source>
        <dbReference type="ARBA" id="ARBA00022723"/>
    </source>
</evidence>
<dbReference type="SUPFAM" id="SSF54909">
    <property type="entry name" value="Dimeric alpha+beta barrel"/>
    <property type="match status" value="1"/>
</dbReference>
<keyword evidence="3" id="KW-0479">Metal-binding</keyword>
<evidence type="ECO:0000259" key="7">
    <source>
        <dbReference type="Pfam" id="PF04261"/>
    </source>
</evidence>
<dbReference type="InterPro" id="IPR006314">
    <property type="entry name" value="Dyp_peroxidase"/>
</dbReference>
<organism evidence="9 10">
    <name type="scientific">Rhodococcus oryzae</name>
    <dbReference type="NCBI Taxonomy" id="2571143"/>
    <lineage>
        <taxon>Bacteria</taxon>
        <taxon>Bacillati</taxon>
        <taxon>Actinomycetota</taxon>
        <taxon>Actinomycetes</taxon>
        <taxon>Mycobacteriales</taxon>
        <taxon>Nocardiaceae</taxon>
        <taxon>Rhodococcus</taxon>
    </lineage>
</organism>
<dbReference type="NCBIfam" id="TIGR01413">
    <property type="entry name" value="Dyp_perox_fam"/>
    <property type="match status" value="1"/>
</dbReference>
<dbReference type="PANTHER" id="PTHR30521:SF0">
    <property type="entry name" value="DYP-TYPE PEROXIDASE FAMILY PROTEIN"/>
    <property type="match status" value="1"/>
</dbReference>
<evidence type="ECO:0000259" key="8">
    <source>
        <dbReference type="Pfam" id="PF20628"/>
    </source>
</evidence>
<dbReference type="PROSITE" id="PS51404">
    <property type="entry name" value="DYP_PEROXIDASE"/>
    <property type="match status" value="1"/>
</dbReference>
<comment type="cofactor">
    <cofactor evidence="1">
        <name>heme b</name>
        <dbReference type="ChEBI" id="CHEBI:60344"/>
    </cofactor>
</comment>
<dbReference type="EMBL" id="SUMD01000007">
    <property type="protein sequence ID" value="TJZ76664.1"/>
    <property type="molecule type" value="Genomic_DNA"/>
</dbReference>
<evidence type="ECO:0000256" key="5">
    <source>
        <dbReference type="ARBA" id="ARBA00023004"/>
    </source>
</evidence>
<dbReference type="Pfam" id="PF20628">
    <property type="entry name" value="Dyp_perox_C"/>
    <property type="match status" value="1"/>
</dbReference>
<dbReference type="InterPro" id="IPR011008">
    <property type="entry name" value="Dimeric_a/b-barrel"/>
</dbReference>
<gene>
    <name evidence="9" type="ORF">FCG67_15645</name>
</gene>
<keyword evidence="10" id="KW-1185">Reference proteome</keyword>
<dbReference type="RefSeq" id="WP_136910660.1">
    <property type="nucleotide sequence ID" value="NZ_SUMD01000007.1"/>
</dbReference>
<comment type="caution">
    <text evidence="9">The sequence shown here is derived from an EMBL/GenBank/DDBJ whole genome shotgun (WGS) entry which is preliminary data.</text>
</comment>
<feature type="domain" description="Dyp-type peroxidase C-terminal" evidence="8">
    <location>
        <begin position="145"/>
        <end position="309"/>
    </location>
</feature>